<feature type="domain" description="Amidohydrolase-related" evidence="6">
    <location>
        <begin position="53"/>
        <end position="382"/>
    </location>
</feature>
<dbReference type="InterPro" id="IPR003764">
    <property type="entry name" value="GlcNAc_6-P_deAcase"/>
</dbReference>
<dbReference type="NCBIfam" id="TIGR00221">
    <property type="entry name" value="nagA"/>
    <property type="match status" value="1"/>
</dbReference>
<dbReference type="Gene3D" id="3.20.20.140">
    <property type="entry name" value="Metal-dependent hydrolases"/>
    <property type="match status" value="1"/>
</dbReference>
<organism evidence="7 8">
    <name type="scientific">Clostridium faecium</name>
    <dbReference type="NCBI Taxonomy" id="2762223"/>
    <lineage>
        <taxon>Bacteria</taxon>
        <taxon>Bacillati</taxon>
        <taxon>Bacillota</taxon>
        <taxon>Clostridia</taxon>
        <taxon>Eubacteriales</taxon>
        <taxon>Clostridiaceae</taxon>
        <taxon>Clostridium</taxon>
    </lineage>
</organism>
<dbReference type="CDD" id="cd00854">
    <property type="entry name" value="NagA"/>
    <property type="match status" value="1"/>
</dbReference>
<dbReference type="InterPro" id="IPR011059">
    <property type="entry name" value="Metal-dep_hydrolase_composite"/>
</dbReference>
<evidence type="ECO:0000256" key="5">
    <source>
        <dbReference type="PIRNR" id="PIRNR038994"/>
    </source>
</evidence>
<dbReference type="EC" id="3.5.1.25" evidence="7"/>
<dbReference type="InterPro" id="IPR006680">
    <property type="entry name" value="Amidohydro-rel"/>
</dbReference>
<evidence type="ECO:0000313" key="7">
    <source>
        <dbReference type="EMBL" id="MBD8046725.1"/>
    </source>
</evidence>
<dbReference type="InterPro" id="IPR032466">
    <property type="entry name" value="Metal_Hydrolase"/>
</dbReference>
<dbReference type="SUPFAM" id="SSF51556">
    <property type="entry name" value="Metallo-dependent hydrolases"/>
    <property type="match status" value="1"/>
</dbReference>
<keyword evidence="8" id="KW-1185">Reference proteome</keyword>
<dbReference type="PANTHER" id="PTHR11113">
    <property type="entry name" value="N-ACETYLGLUCOSAMINE-6-PHOSPHATE DEACETYLASE"/>
    <property type="match status" value="1"/>
</dbReference>
<keyword evidence="2" id="KW-0479">Metal-binding</keyword>
<sequence>MNTLIKNIRLIMPDAVLKGYGVVFSEGKITDIDLEENINLQLIDKIIDGEGQFLSPGFIDIHNHGNTGNDIMDSREETIDNIGQFHVKNGVTSYLGTIITSSYDNIIAAIKNIVNYKNKKSLSQLLGIHLEGPFFSVLKKGAQPEKYIKEPDIDIIKEFVELAKDKLKMVSIAPEAYGAIEVISYLKEKDITVAMAHSNATFDEAKRGINHGVTVATHLFNGMREFNHREPGIIGAALTDNRVYCEIIYDKIHLHDETVKIALKIKGADKIVLVSDAMRAAGLKDGQYELGGQKVIVNNGAARLENGGLAGSTLNLKNAVYNMVTMLNIPIQDAITMASLSPAKAIGVDNFKGSIEIGKDADMLLFDDNINISAVFINGNSVNF</sequence>
<accession>A0ABR8YR47</accession>
<evidence type="ECO:0000313" key="8">
    <source>
        <dbReference type="Proteomes" id="UP000627166"/>
    </source>
</evidence>
<evidence type="ECO:0000256" key="2">
    <source>
        <dbReference type="ARBA" id="ARBA00022723"/>
    </source>
</evidence>
<evidence type="ECO:0000256" key="4">
    <source>
        <dbReference type="ARBA" id="ARBA00023277"/>
    </source>
</evidence>
<dbReference type="Proteomes" id="UP000627166">
    <property type="component" value="Unassembled WGS sequence"/>
</dbReference>
<name>A0ABR8YR47_9CLOT</name>
<proteinExistence type="inferred from homology"/>
<comment type="similarity">
    <text evidence="1 5">Belongs to the metallo-dependent hydrolases superfamily. NagA family.</text>
</comment>
<dbReference type="PIRSF" id="PIRSF038994">
    <property type="entry name" value="NagA"/>
    <property type="match status" value="1"/>
</dbReference>
<keyword evidence="3 5" id="KW-0378">Hydrolase</keyword>
<dbReference type="Gene3D" id="2.30.40.10">
    <property type="entry name" value="Urease, subunit C, domain 1"/>
    <property type="match status" value="1"/>
</dbReference>
<comment type="caution">
    <text evidence="7">The sequence shown here is derived from an EMBL/GenBank/DDBJ whole genome shotgun (WGS) entry which is preliminary data.</text>
</comment>
<dbReference type="Pfam" id="PF01979">
    <property type="entry name" value="Amidohydro_1"/>
    <property type="match status" value="1"/>
</dbReference>
<evidence type="ECO:0000259" key="6">
    <source>
        <dbReference type="Pfam" id="PF01979"/>
    </source>
</evidence>
<protein>
    <submittedName>
        <fullName evidence="7">N-acetylglucosamine-6-phosphate deacetylase</fullName>
        <ecNumber evidence="7">3.5.1.25</ecNumber>
    </submittedName>
</protein>
<gene>
    <name evidence="7" type="primary">nagA</name>
    <name evidence="7" type="ORF">H9637_06660</name>
</gene>
<evidence type="ECO:0000256" key="3">
    <source>
        <dbReference type="ARBA" id="ARBA00022801"/>
    </source>
</evidence>
<keyword evidence="4 5" id="KW-0119">Carbohydrate metabolism</keyword>
<dbReference type="GO" id="GO:0008448">
    <property type="term" value="F:N-acetylglucosamine-6-phosphate deacetylase activity"/>
    <property type="evidence" value="ECO:0007669"/>
    <property type="project" value="UniProtKB-EC"/>
</dbReference>
<dbReference type="EMBL" id="JACSQB010000048">
    <property type="protein sequence ID" value="MBD8046725.1"/>
    <property type="molecule type" value="Genomic_DNA"/>
</dbReference>
<evidence type="ECO:0000256" key="1">
    <source>
        <dbReference type="ARBA" id="ARBA00010716"/>
    </source>
</evidence>
<dbReference type="RefSeq" id="WP_191739700.1">
    <property type="nucleotide sequence ID" value="NZ_JACSQB010000048.1"/>
</dbReference>
<reference evidence="7 8" key="1">
    <citation type="submission" date="2020-08" db="EMBL/GenBank/DDBJ databases">
        <title>A Genomic Blueprint of the Chicken Gut Microbiome.</title>
        <authorList>
            <person name="Gilroy R."/>
            <person name="Ravi A."/>
            <person name="Getino M."/>
            <person name="Pursley I."/>
            <person name="Horton D.L."/>
            <person name="Alikhan N.-F."/>
            <person name="Baker D."/>
            <person name="Gharbi K."/>
            <person name="Hall N."/>
            <person name="Watson M."/>
            <person name="Adriaenssens E.M."/>
            <person name="Foster-Nyarko E."/>
            <person name="Jarju S."/>
            <person name="Secka A."/>
            <person name="Antonio M."/>
            <person name="Oren A."/>
            <person name="Chaudhuri R."/>
            <person name="La Ragione R.M."/>
            <person name="Hildebrand F."/>
            <person name="Pallen M.J."/>
        </authorList>
    </citation>
    <scope>NUCLEOTIDE SEQUENCE [LARGE SCALE GENOMIC DNA]</scope>
    <source>
        <strain evidence="7 8">N37</strain>
    </source>
</reference>
<dbReference type="SUPFAM" id="SSF51338">
    <property type="entry name" value="Composite domain of metallo-dependent hydrolases"/>
    <property type="match status" value="1"/>
</dbReference>
<dbReference type="PANTHER" id="PTHR11113:SF14">
    <property type="entry name" value="N-ACETYLGLUCOSAMINE-6-PHOSPHATE DEACETYLASE"/>
    <property type="match status" value="1"/>
</dbReference>